<protein>
    <recommendedName>
        <fullName evidence="5">Small ribosomal subunit protein uS7 domain-containing protein</fullName>
    </recommendedName>
</protein>
<comment type="caution">
    <text evidence="6">The sequence shown here is derived from an EMBL/GenBank/DDBJ whole genome shotgun (WGS) entry which is preliminary data.</text>
</comment>
<feature type="domain" description="Small ribosomal subunit protein uS7" evidence="5">
    <location>
        <begin position="205"/>
        <end position="308"/>
    </location>
</feature>
<evidence type="ECO:0000313" key="6">
    <source>
        <dbReference type="EMBL" id="KAL3500202.1"/>
    </source>
</evidence>
<dbReference type="InterPro" id="IPR036823">
    <property type="entry name" value="Ribosomal_uS7_dom_sf"/>
</dbReference>
<dbReference type="InterPro" id="IPR000235">
    <property type="entry name" value="Ribosomal_uS7"/>
</dbReference>
<accession>A0ABD2XXT6</accession>
<dbReference type="Proteomes" id="UP001630127">
    <property type="component" value="Unassembled WGS sequence"/>
</dbReference>
<feature type="compositionally biased region" description="Basic and acidic residues" evidence="4">
    <location>
        <begin position="107"/>
        <end position="117"/>
    </location>
</feature>
<reference evidence="6 7" key="1">
    <citation type="submission" date="2024-11" db="EMBL/GenBank/DDBJ databases">
        <title>A near-complete genome assembly of Cinchona calisaya.</title>
        <authorList>
            <person name="Lian D.C."/>
            <person name="Zhao X.W."/>
            <person name="Wei L."/>
        </authorList>
    </citation>
    <scope>NUCLEOTIDE SEQUENCE [LARGE SCALE GENOMIC DNA]</scope>
    <source>
        <tissue evidence="6">Nenye</tissue>
    </source>
</reference>
<dbReference type="AlphaFoldDB" id="A0ABD2XXT6"/>
<evidence type="ECO:0000256" key="3">
    <source>
        <dbReference type="ARBA" id="ARBA00023274"/>
    </source>
</evidence>
<evidence type="ECO:0000256" key="4">
    <source>
        <dbReference type="SAM" id="MobiDB-lite"/>
    </source>
</evidence>
<evidence type="ECO:0000256" key="1">
    <source>
        <dbReference type="ARBA" id="ARBA00007151"/>
    </source>
</evidence>
<feature type="region of interest" description="Disordered" evidence="4">
    <location>
        <begin position="74"/>
        <end position="117"/>
    </location>
</feature>
<name>A0ABD2XXT6_9GENT</name>
<dbReference type="GO" id="GO:0005840">
    <property type="term" value="C:ribosome"/>
    <property type="evidence" value="ECO:0007669"/>
    <property type="project" value="UniProtKB-KW"/>
</dbReference>
<dbReference type="Pfam" id="PF00177">
    <property type="entry name" value="Ribosomal_S7"/>
    <property type="match status" value="1"/>
</dbReference>
<sequence length="316" mass="36299">MFTNRFLLCRRFPSGWPPMRESPGWPLGRIVSSHVLSRNRSSGIGRVALIYEGSLPPNWVLSLMEGFPLYGGDGCGPSSSKGPHIDLNLPPRPEPEQEPPETSPEEEEKRRDWEELRASKEYKDSERHLNMIEGRIKDIKGHAREIAQERGFSPEKCDAVEDAAEYIADDVHNQEGAKQLHFLAMVGLRTPWSKARWKQGSWLIKMDTRTERDVIKLMVNALENIKPICEVEKVGIAGTIYDVPGIVARDRQQTLAIRWILEAAFKRRISYRISLEKSSFAEILDAYRKRGIARKKRENLHGLASTNRSFAHFRWW</sequence>
<keyword evidence="7" id="KW-1185">Reference proteome</keyword>
<keyword evidence="3" id="KW-0687">Ribonucleoprotein</keyword>
<comment type="similarity">
    <text evidence="1">Belongs to the universal ribosomal protein uS7 family.</text>
</comment>
<dbReference type="InterPro" id="IPR023798">
    <property type="entry name" value="Ribosomal_uS7_dom"/>
</dbReference>
<evidence type="ECO:0000256" key="2">
    <source>
        <dbReference type="ARBA" id="ARBA00022980"/>
    </source>
</evidence>
<evidence type="ECO:0000259" key="5">
    <source>
        <dbReference type="Pfam" id="PF00177"/>
    </source>
</evidence>
<dbReference type="Gene3D" id="1.10.455.10">
    <property type="entry name" value="Ribosomal protein S7 domain"/>
    <property type="match status" value="1"/>
</dbReference>
<keyword evidence="2" id="KW-0689">Ribosomal protein</keyword>
<organism evidence="6 7">
    <name type="scientific">Cinchona calisaya</name>
    <dbReference type="NCBI Taxonomy" id="153742"/>
    <lineage>
        <taxon>Eukaryota</taxon>
        <taxon>Viridiplantae</taxon>
        <taxon>Streptophyta</taxon>
        <taxon>Embryophyta</taxon>
        <taxon>Tracheophyta</taxon>
        <taxon>Spermatophyta</taxon>
        <taxon>Magnoliopsida</taxon>
        <taxon>eudicotyledons</taxon>
        <taxon>Gunneridae</taxon>
        <taxon>Pentapetalae</taxon>
        <taxon>asterids</taxon>
        <taxon>lamiids</taxon>
        <taxon>Gentianales</taxon>
        <taxon>Rubiaceae</taxon>
        <taxon>Cinchonoideae</taxon>
        <taxon>Cinchoneae</taxon>
        <taxon>Cinchona</taxon>
    </lineage>
</organism>
<dbReference type="SUPFAM" id="SSF47973">
    <property type="entry name" value="Ribosomal protein S7"/>
    <property type="match status" value="1"/>
</dbReference>
<dbReference type="EMBL" id="JBJUIK010000016">
    <property type="protein sequence ID" value="KAL3500202.1"/>
    <property type="molecule type" value="Genomic_DNA"/>
</dbReference>
<evidence type="ECO:0000313" key="7">
    <source>
        <dbReference type="Proteomes" id="UP001630127"/>
    </source>
</evidence>
<dbReference type="PANTHER" id="PTHR11205">
    <property type="entry name" value="RIBOSOMAL PROTEIN S7"/>
    <property type="match status" value="1"/>
</dbReference>
<gene>
    <name evidence="6" type="ORF">ACH5RR_039295</name>
</gene>
<dbReference type="GO" id="GO:1990904">
    <property type="term" value="C:ribonucleoprotein complex"/>
    <property type="evidence" value="ECO:0007669"/>
    <property type="project" value="UniProtKB-KW"/>
</dbReference>
<feature type="compositionally biased region" description="Acidic residues" evidence="4">
    <location>
        <begin position="96"/>
        <end position="106"/>
    </location>
</feature>
<proteinExistence type="inferred from homology"/>